<dbReference type="Proteomes" id="UP001501166">
    <property type="component" value="Unassembled WGS sequence"/>
</dbReference>
<dbReference type="EMBL" id="BAAACW010000114">
    <property type="protein sequence ID" value="GAA0366396.1"/>
    <property type="molecule type" value="Genomic_DNA"/>
</dbReference>
<dbReference type="InterPro" id="IPR055151">
    <property type="entry name" value="GH113"/>
</dbReference>
<gene>
    <name evidence="1" type="ORF">GCM10008932_18170</name>
</gene>
<evidence type="ECO:0000313" key="1">
    <source>
        <dbReference type="EMBL" id="GAA0366396.1"/>
    </source>
</evidence>
<reference evidence="1 2" key="1">
    <citation type="journal article" date="2019" name="Int. J. Syst. Evol. Microbiol.">
        <title>The Global Catalogue of Microorganisms (GCM) 10K type strain sequencing project: providing services to taxonomists for standard genome sequencing and annotation.</title>
        <authorList>
            <consortium name="The Broad Institute Genomics Platform"/>
            <consortium name="The Broad Institute Genome Sequencing Center for Infectious Disease"/>
            <person name="Wu L."/>
            <person name="Ma J."/>
        </authorList>
    </citation>
    <scope>NUCLEOTIDE SEQUENCE [LARGE SCALE GENOMIC DNA]</scope>
    <source>
        <strain evidence="1 2">JCM 12662</strain>
    </source>
</reference>
<sequence>MVSYAKSIGLQVILKPMLNVSDGTWRAHINFFDHDVPCEPKWSDWFKAYTEFIVYYAKLAEESQSDMFVIGCEMVNTDRREQEWRDLIKEVRSHYSGPITYNCDKYQEDHVTWWDAVDVISSSAYYPIHTWDEQLPRIEKVVKEHNKPFFFCEAGCPSREGSKLLPNDWALKGQIDLSEQEDWYRNMFKHTSKEPWIQGFGLWDWKALLYPIDKAEHDTDYALYGKPAEKVVFDYYTSVEREAKSVS</sequence>
<dbReference type="SUPFAM" id="SSF51445">
    <property type="entry name" value="(Trans)glycosidases"/>
    <property type="match status" value="1"/>
</dbReference>
<proteinExistence type="predicted"/>
<protein>
    <recommendedName>
        <fullName evidence="3">1,4-beta-xylanase</fullName>
    </recommendedName>
</protein>
<comment type="caution">
    <text evidence="1">The sequence shown here is derived from an EMBL/GenBank/DDBJ whole genome shotgun (WGS) entry which is preliminary data.</text>
</comment>
<keyword evidence="2" id="KW-1185">Reference proteome</keyword>
<evidence type="ECO:0008006" key="3">
    <source>
        <dbReference type="Google" id="ProtNLM"/>
    </source>
</evidence>
<dbReference type="InterPro" id="IPR017853">
    <property type="entry name" value="GH"/>
</dbReference>
<dbReference type="Pfam" id="PF22612">
    <property type="entry name" value="GH113"/>
    <property type="match status" value="1"/>
</dbReference>
<organism evidence="1 2">
    <name type="scientific">Alkalibacterium iburiense</name>
    <dbReference type="NCBI Taxonomy" id="290589"/>
    <lineage>
        <taxon>Bacteria</taxon>
        <taxon>Bacillati</taxon>
        <taxon>Bacillota</taxon>
        <taxon>Bacilli</taxon>
        <taxon>Lactobacillales</taxon>
        <taxon>Carnobacteriaceae</taxon>
        <taxon>Alkalibacterium</taxon>
    </lineage>
</organism>
<dbReference type="Gene3D" id="3.20.20.80">
    <property type="entry name" value="Glycosidases"/>
    <property type="match status" value="1"/>
</dbReference>
<name>A0ABN0XKD5_9LACT</name>
<accession>A0ABN0XKD5</accession>
<evidence type="ECO:0000313" key="2">
    <source>
        <dbReference type="Proteomes" id="UP001501166"/>
    </source>
</evidence>